<dbReference type="GO" id="GO:0003700">
    <property type="term" value="F:DNA-binding transcription factor activity"/>
    <property type="evidence" value="ECO:0007669"/>
    <property type="project" value="TreeGrafter"/>
</dbReference>
<evidence type="ECO:0000313" key="7">
    <source>
        <dbReference type="Proteomes" id="UP000188879"/>
    </source>
</evidence>
<dbReference type="InterPro" id="IPR036390">
    <property type="entry name" value="WH_DNA-bd_sf"/>
</dbReference>
<dbReference type="GO" id="GO:0003677">
    <property type="term" value="F:DNA binding"/>
    <property type="evidence" value="ECO:0007669"/>
    <property type="project" value="UniProtKB-KW"/>
</dbReference>
<keyword evidence="1" id="KW-0805">Transcription regulation</keyword>
<sequence length="271" mass="29347">MASYEPVTALLRGLEVLRAVNRLPVATVKDIHRQTGLNQPSVVRMLETLMHAGFVTRDGQQAVYRPTGRTLELGAGYVLHREVGEAASPIMSALRRQVGWPSDVAVFDGDAMVVAHTSRGEGRFLFERRQGYRAPILATSLGLSFLAFSEPGHRAQALALAARSPEPWNDAARHPERAEALFAKIREDGFAVMDEAYALREYNGLASSIGVPVMVGGQARAAVNLMYLREAIDRDGAATRLLPVLQEAAAELAKVFAGLNAGIWPRPAPPS</sequence>
<dbReference type="PROSITE" id="PS51078">
    <property type="entry name" value="ICLR_ED"/>
    <property type="match status" value="1"/>
</dbReference>
<reference evidence="6 7" key="1">
    <citation type="submission" date="2016-10" db="EMBL/GenBank/DDBJ databases">
        <title>Draft Genome sequence of Roseomonas sp. strain M3.</title>
        <authorList>
            <person name="Subhash Y."/>
            <person name="Lee S."/>
        </authorList>
    </citation>
    <scope>NUCLEOTIDE SEQUENCE [LARGE SCALE GENOMIC DNA]</scope>
    <source>
        <strain evidence="6 7">M3</strain>
    </source>
</reference>
<dbReference type="SUPFAM" id="SSF46785">
    <property type="entry name" value="Winged helix' DNA-binding domain"/>
    <property type="match status" value="1"/>
</dbReference>
<evidence type="ECO:0000259" key="5">
    <source>
        <dbReference type="PROSITE" id="PS51078"/>
    </source>
</evidence>
<comment type="caution">
    <text evidence="6">The sequence shown here is derived from an EMBL/GenBank/DDBJ whole genome shotgun (WGS) entry which is preliminary data.</text>
</comment>
<dbReference type="InterPro" id="IPR014757">
    <property type="entry name" value="Tscrpt_reg_IclR_C"/>
</dbReference>
<evidence type="ECO:0000256" key="2">
    <source>
        <dbReference type="ARBA" id="ARBA00023125"/>
    </source>
</evidence>
<organism evidence="6 7">
    <name type="scientific">Teichococcus deserti</name>
    <dbReference type="NCBI Taxonomy" id="1817963"/>
    <lineage>
        <taxon>Bacteria</taxon>
        <taxon>Pseudomonadati</taxon>
        <taxon>Pseudomonadota</taxon>
        <taxon>Alphaproteobacteria</taxon>
        <taxon>Acetobacterales</taxon>
        <taxon>Roseomonadaceae</taxon>
        <taxon>Roseomonas</taxon>
    </lineage>
</organism>
<dbReference type="Pfam" id="PF09339">
    <property type="entry name" value="HTH_IclR"/>
    <property type="match status" value="1"/>
</dbReference>
<dbReference type="Proteomes" id="UP000188879">
    <property type="component" value="Unassembled WGS sequence"/>
</dbReference>
<dbReference type="PANTHER" id="PTHR30136:SF23">
    <property type="entry name" value="DNA-BINDING TRANSCRIPTIONAL ACTIVATOR MHPR"/>
    <property type="match status" value="1"/>
</dbReference>
<dbReference type="RefSeq" id="WP_076957281.1">
    <property type="nucleotide sequence ID" value="NZ_MLCO01000084.1"/>
</dbReference>
<evidence type="ECO:0000256" key="3">
    <source>
        <dbReference type="ARBA" id="ARBA00023163"/>
    </source>
</evidence>
<dbReference type="Gene3D" id="3.30.450.40">
    <property type="match status" value="1"/>
</dbReference>
<evidence type="ECO:0000313" key="6">
    <source>
        <dbReference type="EMBL" id="ONG54444.1"/>
    </source>
</evidence>
<dbReference type="AlphaFoldDB" id="A0A1V2H3P4"/>
<dbReference type="InterPro" id="IPR029016">
    <property type="entry name" value="GAF-like_dom_sf"/>
</dbReference>
<proteinExistence type="predicted"/>
<gene>
    <name evidence="6" type="ORF">BKE38_10235</name>
</gene>
<feature type="domain" description="HTH iclR-type" evidence="4">
    <location>
        <begin position="7"/>
        <end position="75"/>
    </location>
</feature>
<evidence type="ECO:0000259" key="4">
    <source>
        <dbReference type="PROSITE" id="PS51077"/>
    </source>
</evidence>
<keyword evidence="3" id="KW-0804">Transcription</keyword>
<dbReference type="GO" id="GO:0045892">
    <property type="term" value="P:negative regulation of DNA-templated transcription"/>
    <property type="evidence" value="ECO:0007669"/>
    <property type="project" value="TreeGrafter"/>
</dbReference>
<dbReference type="InterPro" id="IPR005471">
    <property type="entry name" value="Tscrpt_reg_IclR_N"/>
</dbReference>
<dbReference type="SUPFAM" id="SSF55781">
    <property type="entry name" value="GAF domain-like"/>
    <property type="match status" value="1"/>
</dbReference>
<dbReference type="InterPro" id="IPR036388">
    <property type="entry name" value="WH-like_DNA-bd_sf"/>
</dbReference>
<keyword evidence="7" id="KW-1185">Reference proteome</keyword>
<evidence type="ECO:0000256" key="1">
    <source>
        <dbReference type="ARBA" id="ARBA00023015"/>
    </source>
</evidence>
<dbReference type="Gene3D" id="1.10.10.10">
    <property type="entry name" value="Winged helix-like DNA-binding domain superfamily/Winged helix DNA-binding domain"/>
    <property type="match status" value="1"/>
</dbReference>
<feature type="domain" description="IclR-ED" evidence="5">
    <location>
        <begin position="69"/>
        <end position="258"/>
    </location>
</feature>
<name>A0A1V2H3P4_9PROT</name>
<dbReference type="InterPro" id="IPR050707">
    <property type="entry name" value="HTH_MetabolicPath_Reg"/>
</dbReference>
<protein>
    <recommendedName>
        <fullName evidence="8">IclR family transcriptional regulator</fullName>
    </recommendedName>
</protein>
<evidence type="ECO:0008006" key="8">
    <source>
        <dbReference type="Google" id="ProtNLM"/>
    </source>
</evidence>
<keyword evidence="2" id="KW-0238">DNA-binding</keyword>
<dbReference type="PANTHER" id="PTHR30136">
    <property type="entry name" value="HELIX-TURN-HELIX TRANSCRIPTIONAL REGULATOR, ICLR FAMILY"/>
    <property type="match status" value="1"/>
</dbReference>
<dbReference type="Pfam" id="PF01614">
    <property type="entry name" value="IclR_C"/>
    <property type="match status" value="1"/>
</dbReference>
<dbReference type="EMBL" id="MLCO01000084">
    <property type="protein sequence ID" value="ONG54444.1"/>
    <property type="molecule type" value="Genomic_DNA"/>
</dbReference>
<dbReference type="SMART" id="SM00346">
    <property type="entry name" value="HTH_ICLR"/>
    <property type="match status" value="1"/>
</dbReference>
<accession>A0A1V2H3P4</accession>
<dbReference type="PROSITE" id="PS51077">
    <property type="entry name" value="HTH_ICLR"/>
    <property type="match status" value="1"/>
</dbReference>